<dbReference type="Proteomes" id="UP000008701">
    <property type="component" value="Chromosome"/>
</dbReference>
<evidence type="ECO:0000313" key="5">
    <source>
        <dbReference type="Proteomes" id="UP000008701"/>
    </source>
</evidence>
<feature type="domain" description="Inner membrane protein YgaP-like transmembrane" evidence="3">
    <location>
        <begin position="1"/>
        <end position="60"/>
    </location>
</feature>
<dbReference type="HOGENOM" id="CLU_176022_4_2_10"/>
<dbReference type="OrthoDB" id="9804804at2"/>
<dbReference type="KEGG" id="cph:Cpha266_2705"/>
<evidence type="ECO:0000256" key="1">
    <source>
        <dbReference type="SAM" id="MobiDB-lite"/>
    </source>
</evidence>
<evidence type="ECO:0000313" key="4">
    <source>
        <dbReference type="EMBL" id="ABL66689.1"/>
    </source>
</evidence>
<proteinExistence type="predicted"/>
<protein>
    <recommendedName>
        <fullName evidence="3">Inner membrane protein YgaP-like transmembrane domain-containing protein</fullName>
    </recommendedName>
</protein>
<keyword evidence="2" id="KW-0472">Membrane</keyword>
<feature type="transmembrane region" description="Helical" evidence="2">
    <location>
        <begin position="36"/>
        <end position="59"/>
    </location>
</feature>
<dbReference type="AlphaFoldDB" id="A1BJW2"/>
<dbReference type="eggNOG" id="ENOG5033A4Z">
    <property type="taxonomic scope" value="Bacteria"/>
</dbReference>
<dbReference type="Pfam" id="PF11127">
    <property type="entry name" value="YgaP-like_TM"/>
    <property type="match status" value="1"/>
</dbReference>
<keyword evidence="2" id="KW-0812">Transmembrane</keyword>
<keyword evidence="2" id="KW-1133">Transmembrane helix</keyword>
<dbReference type="RefSeq" id="WP_015961216.1">
    <property type="nucleotide sequence ID" value="NC_008639.1"/>
</dbReference>
<feature type="region of interest" description="Disordered" evidence="1">
    <location>
        <begin position="58"/>
        <end position="77"/>
    </location>
</feature>
<accession>A1BJW2</accession>
<evidence type="ECO:0000256" key="2">
    <source>
        <dbReference type="SAM" id="Phobius"/>
    </source>
</evidence>
<name>A1BJW2_CHLPD</name>
<dbReference type="STRING" id="290317.Cpha266_2705"/>
<evidence type="ECO:0000259" key="3">
    <source>
        <dbReference type="Pfam" id="PF11127"/>
    </source>
</evidence>
<feature type="transmembrane region" description="Helical" evidence="2">
    <location>
        <begin position="12"/>
        <end position="30"/>
    </location>
</feature>
<gene>
    <name evidence="4" type="ordered locus">Cpha266_2705</name>
</gene>
<keyword evidence="5" id="KW-1185">Reference proteome</keyword>
<organism evidence="4 5">
    <name type="scientific">Chlorobium phaeobacteroides (strain DSM 266 / SMG 266 / 2430)</name>
    <dbReference type="NCBI Taxonomy" id="290317"/>
    <lineage>
        <taxon>Bacteria</taxon>
        <taxon>Pseudomonadati</taxon>
        <taxon>Chlorobiota</taxon>
        <taxon>Chlorobiia</taxon>
        <taxon>Chlorobiales</taxon>
        <taxon>Chlorobiaceae</taxon>
        <taxon>Chlorobium/Pelodictyon group</taxon>
        <taxon>Chlorobium</taxon>
    </lineage>
</organism>
<sequence>MQKNIGNTDRAIRLVLGLIIVILGIVYQSWWGLAGLVPLLTALLAYCPLYTIIGVTTCGNPPGTDKPGKTGTRMPKP</sequence>
<dbReference type="EMBL" id="CP000492">
    <property type="protein sequence ID" value="ABL66689.1"/>
    <property type="molecule type" value="Genomic_DNA"/>
</dbReference>
<dbReference type="InterPro" id="IPR021309">
    <property type="entry name" value="YgaP-like_TM"/>
</dbReference>
<reference evidence="4 5" key="1">
    <citation type="submission" date="2006-12" db="EMBL/GenBank/DDBJ databases">
        <title>Complete sequence of Chlorobium phaeobacteroides DSM 266.</title>
        <authorList>
            <consortium name="US DOE Joint Genome Institute"/>
            <person name="Copeland A."/>
            <person name="Lucas S."/>
            <person name="Lapidus A."/>
            <person name="Barry K."/>
            <person name="Detter J.C."/>
            <person name="Glavina del Rio T."/>
            <person name="Hammon N."/>
            <person name="Israni S."/>
            <person name="Pitluck S."/>
            <person name="Goltsman E."/>
            <person name="Schmutz J."/>
            <person name="Larimer F."/>
            <person name="Land M."/>
            <person name="Hauser L."/>
            <person name="Mikhailova N."/>
            <person name="Li T."/>
            <person name="Overmann J."/>
            <person name="Bryant D.A."/>
            <person name="Richardson P."/>
        </authorList>
    </citation>
    <scope>NUCLEOTIDE SEQUENCE [LARGE SCALE GENOMIC DNA]</scope>
    <source>
        <strain evidence="4 5">DSM 266</strain>
    </source>
</reference>